<reference evidence="1 2" key="1">
    <citation type="submission" date="2021-03" db="EMBL/GenBank/DDBJ databases">
        <title>Sequencing the genomes of 1000 actinobacteria strains.</title>
        <authorList>
            <person name="Klenk H.-P."/>
        </authorList>
    </citation>
    <scope>NUCLEOTIDE SEQUENCE [LARGE SCALE GENOMIC DNA]</scope>
    <source>
        <strain evidence="1 2">DSM 41480</strain>
    </source>
</reference>
<organism evidence="1 2">
    <name type="scientific">Streptomyces syringium</name>
    <dbReference type="NCBI Taxonomy" id="76729"/>
    <lineage>
        <taxon>Bacteria</taxon>
        <taxon>Bacillati</taxon>
        <taxon>Actinomycetota</taxon>
        <taxon>Actinomycetes</taxon>
        <taxon>Kitasatosporales</taxon>
        <taxon>Streptomycetaceae</taxon>
        <taxon>Streptomyces</taxon>
    </lineage>
</organism>
<accession>A0ABS4Y745</accession>
<evidence type="ECO:0000313" key="2">
    <source>
        <dbReference type="Proteomes" id="UP001519291"/>
    </source>
</evidence>
<name>A0ABS4Y745_9ACTN</name>
<protein>
    <recommendedName>
        <fullName evidence="3">Thioesterase-like superfamily protein</fullName>
    </recommendedName>
</protein>
<comment type="caution">
    <text evidence="1">The sequence shown here is derived from an EMBL/GenBank/DDBJ whole genome shotgun (WGS) entry which is preliminary data.</text>
</comment>
<dbReference type="RefSeq" id="WP_209516290.1">
    <property type="nucleotide sequence ID" value="NZ_JAGIOH010000001.1"/>
</dbReference>
<evidence type="ECO:0000313" key="1">
    <source>
        <dbReference type="EMBL" id="MBP2404618.1"/>
    </source>
</evidence>
<keyword evidence="2" id="KW-1185">Reference proteome</keyword>
<proteinExistence type="predicted"/>
<gene>
    <name evidence="1" type="ORF">JO379_004087</name>
</gene>
<dbReference type="Proteomes" id="UP001519291">
    <property type="component" value="Unassembled WGS sequence"/>
</dbReference>
<evidence type="ECO:0008006" key="3">
    <source>
        <dbReference type="Google" id="ProtNLM"/>
    </source>
</evidence>
<sequence length="286" mass="31777">MILDAARETTFREPLYTTQFSPLQLRPRALLDLAANGFARWLAEHLTPFPHLLHEHRTAVVVRIARIDYAAPDLRFADASWLDVQVRVTTGGSGEWLVLSMDYAAGGRVAARVRLVMRVLSVAEPESLAAQPGVLPPALLAEFTGAERLPSDEFREQSRIRQPFDLGAELITPQEWETTLSRSQCEVADQWSFVEMIELATSARERLFTAADSALPADTVRPAVRAPVRSLVAFFQRPMFVFDACRTITRAHHARQGGGTVFRHDIGHAGAARTAGLRVWELLDAT</sequence>
<dbReference type="EMBL" id="JAGIOH010000001">
    <property type="protein sequence ID" value="MBP2404618.1"/>
    <property type="molecule type" value="Genomic_DNA"/>
</dbReference>
<dbReference type="GeneID" id="91570962"/>